<dbReference type="Proteomes" id="UP000655225">
    <property type="component" value="Unassembled WGS sequence"/>
</dbReference>
<gene>
    <name evidence="6" type="ORF">HHK36_006193</name>
</gene>
<dbReference type="Pfam" id="PF03638">
    <property type="entry name" value="TCR"/>
    <property type="match status" value="1"/>
</dbReference>
<evidence type="ECO:0000256" key="4">
    <source>
        <dbReference type="SAM" id="MobiDB-lite"/>
    </source>
</evidence>
<dbReference type="GO" id="GO:0005634">
    <property type="term" value="C:nucleus"/>
    <property type="evidence" value="ECO:0007669"/>
    <property type="project" value="UniProtKB-SubCell"/>
</dbReference>
<dbReference type="AlphaFoldDB" id="A0A835DKM1"/>
<keyword evidence="3" id="KW-0539">Nucleus</keyword>
<dbReference type="PROSITE" id="PS51634">
    <property type="entry name" value="CRC"/>
    <property type="match status" value="1"/>
</dbReference>
<comment type="subcellular location">
    <subcellularLocation>
        <location evidence="1">Nucleus</location>
    </subcellularLocation>
</comment>
<evidence type="ECO:0000256" key="3">
    <source>
        <dbReference type="ARBA" id="ARBA00023242"/>
    </source>
</evidence>
<dbReference type="GO" id="GO:0006355">
    <property type="term" value="P:regulation of DNA-templated transcription"/>
    <property type="evidence" value="ECO:0007669"/>
    <property type="project" value="TreeGrafter"/>
</dbReference>
<keyword evidence="7" id="KW-1185">Reference proteome</keyword>
<accession>A0A835DKM1</accession>
<feature type="compositionally biased region" description="Basic and acidic residues" evidence="4">
    <location>
        <begin position="326"/>
        <end position="337"/>
    </location>
</feature>
<comment type="caution">
    <text evidence="6">The sequence shown here is derived from an EMBL/GenBank/DDBJ whole genome shotgun (WGS) entry which is preliminary data.</text>
</comment>
<reference evidence="6 7" key="1">
    <citation type="submission" date="2020-04" db="EMBL/GenBank/DDBJ databases">
        <title>Plant Genome Project.</title>
        <authorList>
            <person name="Zhang R.-G."/>
        </authorList>
    </citation>
    <scope>NUCLEOTIDE SEQUENCE [LARGE SCALE GENOMIC DNA]</scope>
    <source>
        <strain evidence="6">YNK0</strain>
        <tissue evidence="6">Leaf</tissue>
    </source>
</reference>
<dbReference type="PANTHER" id="PTHR12446">
    <property type="entry name" value="TESMIN/TSO1-RELATED"/>
    <property type="match status" value="1"/>
</dbReference>
<dbReference type="PANTHER" id="PTHR12446:SF34">
    <property type="entry name" value="PROTEIN LIN-54 HOMOLOG"/>
    <property type="match status" value="1"/>
</dbReference>
<feature type="domain" description="CRC" evidence="5">
    <location>
        <begin position="64"/>
        <end position="187"/>
    </location>
</feature>
<evidence type="ECO:0000313" key="7">
    <source>
        <dbReference type="Proteomes" id="UP000655225"/>
    </source>
</evidence>
<dbReference type="InterPro" id="IPR005172">
    <property type="entry name" value="CRC"/>
</dbReference>
<evidence type="ECO:0000256" key="1">
    <source>
        <dbReference type="ARBA" id="ARBA00004123"/>
    </source>
</evidence>
<proteinExistence type="inferred from homology"/>
<feature type="region of interest" description="Disordered" evidence="4">
    <location>
        <begin position="476"/>
        <end position="501"/>
    </location>
</feature>
<evidence type="ECO:0000259" key="5">
    <source>
        <dbReference type="PROSITE" id="PS51634"/>
    </source>
</evidence>
<dbReference type="SMART" id="SM01114">
    <property type="entry name" value="CXC"/>
    <property type="match status" value="2"/>
</dbReference>
<comment type="similarity">
    <text evidence="2">Belongs to the lin-54 family.</text>
</comment>
<feature type="region of interest" description="Disordered" evidence="4">
    <location>
        <begin position="321"/>
        <end position="390"/>
    </location>
</feature>
<dbReference type="InterPro" id="IPR028307">
    <property type="entry name" value="Lin-54_fam"/>
</dbReference>
<sequence length="552" mass="59176">MEQGDGGDFPPKKLQSDTISGTVTATLDFPAKKLARQLDFTASCCTSTTVTLPEHSQSLPQPQPLPPPLARPSLAVVYCECFASGIYCDGCNCTNCYNNVENEAARQEAVETTLDRNPNAFRPKIANSPHGTRDNGEEVGEVPVVAKHNKGCHCKKSGCLKKYCECFQANILCSENCKCMDCKNYEGSEERRALFHGDHGNAMTYIQQAANAAITGAIGSYGYGSPPASKKRKSQEIFFGPTAKDPPIHRLAQFQQVNHLKASATSSSMSSIPVTRMANNAVSGSSKFTYRSLLADVLQPQDVKELCSVLVVESGEAAKALSDNKGATDKEAGREDQMENSLASSIQDREDSKKEPDFQKAVADDCLSGNQADEIGTNDSGLDGSDLSKGRPISPGTLALMCNEQNTMFMASASPNGVVGHACNTSLQLPHGQGMTEVYAEQEKFILTKFRDCLQKLITRGEMKETNCSLPAKTELGSQQEPIGNGNIKARTESGSHQEPSGNGILKVFVPATAQISHMVSTVTAASKNGLSLNVGWPAENGGIRPKIETEM</sequence>
<dbReference type="OMA" id="DQNNNMV"/>
<feature type="compositionally biased region" description="Basic and acidic residues" evidence="4">
    <location>
        <begin position="347"/>
        <end position="358"/>
    </location>
</feature>
<dbReference type="EMBL" id="JABCRI010000004">
    <property type="protein sequence ID" value="KAF8407068.1"/>
    <property type="molecule type" value="Genomic_DNA"/>
</dbReference>
<evidence type="ECO:0000256" key="2">
    <source>
        <dbReference type="ARBA" id="ARBA00007267"/>
    </source>
</evidence>
<protein>
    <recommendedName>
        <fullName evidence="5">CRC domain-containing protein</fullName>
    </recommendedName>
</protein>
<dbReference type="OrthoDB" id="6283463at2759"/>
<evidence type="ECO:0000313" key="6">
    <source>
        <dbReference type="EMBL" id="KAF8407068.1"/>
    </source>
</evidence>
<organism evidence="6 7">
    <name type="scientific">Tetracentron sinense</name>
    <name type="common">Spur-leaf</name>
    <dbReference type="NCBI Taxonomy" id="13715"/>
    <lineage>
        <taxon>Eukaryota</taxon>
        <taxon>Viridiplantae</taxon>
        <taxon>Streptophyta</taxon>
        <taxon>Embryophyta</taxon>
        <taxon>Tracheophyta</taxon>
        <taxon>Spermatophyta</taxon>
        <taxon>Magnoliopsida</taxon>
        <taxon>Trochodendrales</taxon>
        <taxon>Trochodendraceae</taxon>
        <taxon>Tetracentron</taxon>
    </lineage>
</organism>
<dbReference type="InterPro" id="IPR033467">
    <property type="entry name" value="Tesmin/TSO1-like_CXC"/>
</dbReference>
<name>A0A835DKM1_TETSI</name>